<proteinExistence type="predicted"/>
<comment type="caution">
    <text evidence="1">The sequence shown here is derived from an EMBL/GenBank/DDBJ whole genome shotgun (WGS) entry which is preliminary data.</text>
</comment>
<dbReference type="RefSeq" id="WP_344414140.1">
    <property type="nucleotide sequence ID" value="NZ_BAAAQK010000004.1"/>
</dbReference>
<dbReference type="Proteomes" id="UP001500449">
    <property type="component" value="Unassembled WGS sequence"/>
</dbReference>
<dbReference type="Gene3D" id="2.60.120.10">
    <property type="entry name" value="Jelly Rolls"/>
    <property type="match status" value="1"/>
</dbReference>
<dbReference type="InterPro" id="IPR011051">
    <property type="entry name" value="RmlC_Cupin_sf"/>
</dbReference>
<reference evidence="1 2" key="1">
    <citation type="journal article" date="2019" name="Int. J. Syst. Evol. Microbiol.">
        <title>The Global Catalogue of Microorganisms (GCM) 10K type strain sequencing project: providing services to taxonomists for standard genome sequencing and annotation.</title>
        <authorList>
            <consortium name="The Broad Institute Genomics Platform"/>
            <consortium name="The Broad Institute Genome Sequencing Center for Infectious Disease"/>
            <person name="Wu L."/>
            <person name="Ma J."/>
        </authorList>
    </citation>
    <scope>NUCLEOTIDE SEQUENCE [LARGE SCALE GENOMIC DNA]</scope>
    <source>
        <strain evidence="1 2">JCM 16009</strain>
    </source>
</reference>
<dbReference type="SUPFAM" id="SSF51182">
    <property type="entry name" value="RmlC-like cupins"/>
    <property type="match status" value="1"/>
</dbReference>
<evidence type="ECO:0008006" key="3">
    <source>
        <dbReference type="Google" id="ProtNLM"/>
    </source>
</evidence>
<evidence type="ECO:0000313" key="1">
    <source>
        <dbReference type="EMBL" id="GAA1838354.1"/>
    </source>
</evidence>
<dbReference type="InterPro" id="IPR014710">
    <property type="entry name" value="RmlC-like_jellyroll"/>
</dbReference>
<dbReference type="EMBL" id="BAAAQK010000004">
    <property type="protein sequence ID" value="GAA1838354.1"/>
    <property type="molecule type" value="Genomic_DNA"/>
</dbReference>
<accession>A0ABN2MWN0</accession>
<protein>
    <recommendedName>
        <fullName evidence="3">Cupin 2 conserved barrel domain-containing protein</fullName>
    </recommendedName>
</protein>
<sequence>MTIIFGDLIDDAEWIPMRLEGQQDSPSYFWNDGGLLADAPVDFAATFGENMFVTTKPIEVARFNRNPLRVVPDFTVPRHHHNIDEMLFVFAGEYLIEHYDDEEPTTVRVGPGEVFLSRAGTPYTMTAGPRGVTYIETWPVPVSQLETYWHDFGWVRRERVGG</sequence>
<keyword evidence="2" id="KW-1185">Reference proteome</keyword>
<gene>
    <name evidence="1" type="ORF">GCM10009836_16620</name>
</gene>
<organism evidence="1 2">
    <name type="scientific">Pseudonocardia ailaonensis</name>
    <dbReference type="NCBI Taxonomy" id="367279"/>
    <lineage>
        <taxon>Bacteria</taxon>
        <taxon>Bacillati</taxon>
        <taxon>Actinomycetota</taxon>
        <taxon>Actinomycetes</taxon>
        <taxon>Pseudonocardiales</taxon>
        <taxon>Pseudonocardiaceae</taxon>
        <taxon>Pseudonocardia</taxon>
    </lineage>
</organism>
<evidence type="ECO:0000313" key="2">
    <source>
        <dbReference type="Proteomes" id="UP001500449"/>
    </source>
</evidence>
<name>A0ABN2MWN0_9PSEU</name>